<protein>
    <submittedName>
        <fullName evidence="5">Mg chelatase, subunit ChlI</fullName>
    </submittedName>
</protein>
<dbReference type="InterPro" id="IPR045006">
    <property type="entry name" value="CHLI-like"/>
</dbReference>
<evidence type="ECO:0000256" key="1">
    <source>
        <dbReference type="ARBA" id="ARBA00006354"/>
    </source>
</evidence>
<dbReference type="InterPro" id="IPR027417">
    <property type="entry name" value="P-loop_NTPase"/>
</dbReference>
<dbReference type="PATRIC" id="fig|1618677.3.peg.879"/>
<dbReference type="InterPro" id="IPR020568">
    <property type="entry name" value="Ribosomal_Su5_D2-typ_SF"/>
</dbReference>
<dbReference type="SUPFAM" id="SSF52540">
    <property type="entry name" value="P-loop containing nucleoside triphosphate hydrolases"/>
    <property type="match status" value="1"/>
</dbReference>
<evidence type="ECO:0000313" key="5">
    <source>
        <dbReference type="EMBL" id="KKS39723.1"/>
    </source>
</evidence>
<dbReference type="GO" id="GO:0003677">
    <property type="term" value="F:DNA binding"/>
    <property type="evidence" value="ECO:0007669"/>
    <property type="project" value="InterPro"/>
</dbReference>
<dbReference type="AlphaFoldDB" id="A0A0G1BQI2"/>
<dbReference type="EMBL" id="LCCW01000057">
    <property type="protein sequence ID" value="KKS39723.1"/>
    <property type="molecule type" value="Genomic_DNA"/>
</dbReference>
<accession>A0A0G1BQI2</accession>
<dbReference type="GO" id="GO:0005524">
    <property type="term" value="F:ATP binding"/>
    <property type="evidence" value="ECO:0007669"/>
    <property type="project" value="UniProtKB-KW"/>
</dbReference>
<dbReference type="Gene3D" id="3.40.50.300">
    <property type="entry name" value="P-loop containing nucleotide triphosphate hydrolases"/>
    <property type="match status" value="1"/>
</dbReference>
<dbReference type="InterPro" id="IPR000523">
    <property type="entry name" value="Mg_chelatse_chII-like_cat_dom"/>
</dbReference>
<dbReference type="PRINTS" id="PR01657">
    <property type="entry name" value="MCMFAMILY"/>
</dbReference>
<dbReference type="InterPro" id="IPR001208">
    <property type="entry name" value="MCM_dom"/>
</dbReference>
<dbReference type="Gene3D" id="3.30.230.10">
    <property type="match status" value="1"/>
</dbReference>
<comment type="similarity">
    <text evidence="1">Belongs to the Mg-chelatase subunits D/I family. ComM subfamily.</text>
</comment>
<evidence type="ECO:0000313" key="6">
    <source>
        <dbReference type="Proteomes" id="UP000034516"/>
    </source>
</evidence>
<dbReference type="InterPro" id="IPR003593">
    <property type="entry name" value="AAA+_ATPase"/>
</dbReference>
<keyword evidence="2" id="KW-0547">Nucleotide-binding</keyword>
<gene>
    <name evidence="5" type="ORF">UV02_C0057G0005</name>
</gene>
<dbReference type="PANTHER" id="PTHR32039">
    <property type="entry name" value="MAGNESIUM-CHELATASE SUBUNIT CHLI"/>
    <property type="match status" value="1"/>
</dbReference>
<comment type="caution">
    <text evidence="5">The sequence shown here is derived from an EMBL/GenBank/DDBJ whole genome shotgun (WGS) entry which is preliminary data.</text>
</comment>
<dbReference type="InterPro" id="IPR004482">
    <property type="entry name" value="Mg_chelat-rel"/>
</dbReference>
<name>A0A0G1BQI2_9BACT</name>
<dbReference type="Pfam" id="PF13335">
    <property type="entry name" value="Mg_chelatase_C"/>
    <property type="match status" value="1"/>
</dbReference>
<keyword evidence="3" id="KW-0067">ATP-binding</keyword>
<dbReference type="Pfam" id="PF01078">
    <property type="entry name" value="Mg_chelatase"/>
    <property type="match status" value="1"/>
</dbReference>
<dbReference type="InterPro" id="IPR014721">
    <property type="entry name" value="Ribsml_uS5_D2-typ_fold_subgr"/>
</dbReference>
<evidence type="ECO:0000259" key="4">
    <source>
        <dbReference type="SMART" id="SM00382"/>
    </source>
</evidence>
<dbReference type="Proteomes" id="UP000034516">
    <property type="component" value="Unassembled WGS sequence"/>
</dbReference>
<evidence type="ECO:0000256" key="3">
    <source>
        <dbReference type="ARBA" id="ARBA00022840"/>
    </source>
</evidence>
<dbReference type="InterPro" id="IPR025158">
    <property type="entry name" value="Mg_chelat-rel_C"/>
</dbReference>
<dbReference type="NCBIfam" id="TIGR00368">
    <property type="entry name" value="YifB family Mg chelatase-like AAA ATPase"/>
    <property type="match status" value="1"/>
</dbReference>
<dbReference type="Pfam" id="PF13541">
    <property type="entry name" value="ChlI"/>
    <property type="match status" value="1"/>
</dbReference>
<evidence type="ECO:0000256" key="2">
    <source>
        <dbReference type="ARBA" id="ARBA00022741"/>
    </source>
</evidence>
<dbReference type="SMART" id="SM00382">
    <property type="entry name" value="AAA"/>
    <property type="match status" value="1"/>
</dbReference>
<reference evidence="5 6" key="1">
    <citation type="journal article" date="2015" name="Nature">
        <title>rRNA introns, odd ribosomes, and small enigmatic genomes across a large radiation of phyla.</title>
        <authorList>
            <person name="Brown C.T."/>
            <person name="Hug L.A."/>
            <person name="Thomas B.C."/>
            <person name="Sharon I."/>
            <person name="Castelle C.J."/>
            <person name="Singh A."/>
            <person name="Wilkins M.J."/>
            <person name="Williams K.H."/>
            <person name="Banfield J.F."/>
        </authorList>
    </citation>
    <scope>NUCLEOTIDE SEQUENCE [LARGE SCALE GENOMIC DNA]</scope>
</reference>
<dbReference type="SUPFAM" id="SSF54211">
    <property type="entry name" value="Ribosomal protein S5 domain 2-like"/>
    <property type="match status" value="1"/>
</dbReference>
<sequence length="508" mass="55377">MSTKILSAAVIGLNCELVEVEADSINAIPKLIIVGLPDLAVQESKQRVRSAVKNSGFPWPRGQITVNLAPADLKKAGPAYDLPIALAILIAGKHLHFSGDYDQAIFVGELALDGHLRPVSGILPLAIMARDLQIKKIFVPDTNAAEAALINNLEVYPASSLAQVVLHLTGEVHIALFTPSALPLAEEISIPSKFDMAFVQGQEHVKRALEIAAAGQHNILMSGPPGSGKTLLARSMPTILPEMTLEESLEVTKIYSVAGLLPSNEPLVRSRPFRSPHHTASGVSLVGGGAWPRPGEISLAHRGVLFLDEFPEFPRVALDNLRQPLEDGIINISRAAGTLQFPAQFILLASMNPCPCGYHSDPEKNCICTPMQIASYQKKISGPILDRIDIHIEVPRVDFNKLSSAELGESSATIRERVNAARRCQLERFQNMKIISNAEMSSEEVRRVCLVDVGTQELLKNAVQQMRLSARAYYRILKLARTIADLSGEETIKIEHVAEALQYRPKVE</sequence>
<organism evidence="5 6">
    <name type="scientific">Candidatus Kuenenbacteria bacterium GW2011_GWA2_42_15</name>
    <dbReference type="NCBI Taxonomy" id="1618677"/>
    <lineage>
        <taxon>Bacteria</taxon>
        <taxon>Candidatus Kueneniibacteriota</taxon>
    </lineage>
</organism>
<feature type="domain" description="AAA+ ATPase" evidence="4">
    <location>
        <begin position="215"/>
        <end position="398"/>
    </location>
</feature>
<dbReference type="PANTHER" id="PTHR32039:SF7">
    <property type="entry name" value="COMPETENCE PROTEIN COMM"/>
    <property type="match status" value="1"/>
</dbReference>
<proteinExistence type="inferred from homology"/>